<dbReference type="InterPro" id="IPR050561">
    <property type="entry name" value="PTP"/>
</dbReference>
<comment type="caution">
    <text evidence="2">The sequence shown here is derived from an EMBL/GenBank/DDBJ whole genome shotgun (WGS) entry which is preliminary data.</text>
</comment>
<dbReference type="PROSITE" id="PS00383">
    <property type="entry name" value="TYR_PHOSPHATASE_1"/>
    <property type="match status" value="1"/>
</dbReference>
<evidence type="ECO:0000313" key="2">
    <source>
        <dbReference type="EMBL" id="GBP20883.1"/>
    </source>
</evidence>
<dbReference type="EMBL" id="BGZK01000123">
    <property type="protein sequence ID" value="GBP20883.1"/>
    <property type="molecule type" value="Genomic_DNA"/>
</dbReference>
<dbReference type="PANTHER" id="PTHR23339">
    <property type="entry name" value="TYROSINE SPECIFIC PROTEIN PHOSPHATASE AND DUAL SPECIFICITY PROTEIN PHOSPHATASE"/>
    <property type="match status" value="1"/>
</dbReference>
<keyword evidence="3" id="KW-1185">Reference proteome</keyword>
<dbReference type="InterPro" id="IPR029021">
    <property type="entry name" value="Prot-tyrosine_phosphatase-like"/>
</dbReference>
<organism evidence="2 3">
    <name type="scientific">Eumeta variegata</name>
    <name type="common">Bagworm moth</name>
    <name type="synonym">Eumeta japonica</name>
    <dbReference type="NCBI Taxonomy" id="151549"/>
    <lineage>
        <taxon>Eukaryota</taxon>
        <taxon>Metazoa</taxon>
        <taxon>Ecdysozoa</taxon>
        <taxon>Arthropoda</taxon>
        <taxon>Hexapoda</taxon>
        <taxon>Insecta</taxon>
        <taxon>Pterygota</taxon>
        <taxon>Neoptera</taxon>
        <taxon>Endopterygota</taxon>
        <taxon>Lepidoptera</taxon>
        <taxon>Glossata</taxon>
        <taxon>Ditrysia</taxon>
        <taxon>Tineoidea</taxon>
        <taxon>Psychidae</taxon>
        <taxon>Oiketicinae</taxon>
        <taxon>Eumeta</taxon>
    </lineage>
</organism>
<dbReference type="InterPro" id="IPR000387">
    <property type="entry name" value="Tyr_Pase_dom"/>
</dbReference>
<dbReference type="SUPFAM" id="SSF52799">
    <property type="entry name" value="(Phosphotyrosine protein) phosphatases II"/>
    <property type="match status" value="1"/>
</dbReference>
<dbReference type="AlphaFoldDB" id="A0A4C1U3B6"/>
<protein>
    <submittedName>
        <fullName evidence="2">Dual specificity protein phosphatase 23</fullName>
    </submittedName>
</protein>
<reference evidence="2 3" key="1">
    <citation type="journal article" date="2019" name="Commun. Biol.">
        <title>The bagworm genome reveals a unique fibroin gene that provides high tensile strength.</title>
        <authorList>
            <person name="Kono N."/>
            <person name="Nakamura H."/>
            <person name="Ohtoshi R."/>
            <person name="Tomita M."/>
            <person name="Numata K."/>
            <person name="Arakawa K."/>
        </authorList>
    </citation>
    <scope>NUCLEOTIDE SEQUENCE [LARGE SCALE GENOMIC DNA]</scope>
</reference>
<accession>A0A4C1U3B6</accession>
<feature type="domain" description="Tyrosine specific protein phosphatases" evidence="1">
    <location>
        <begin position="89"/>
        <end position="138"/>
    </location>
</feature>
<dbReference type="Gene3D" id="3.90.190.10">
    <property type="entry name" value="Protein tyrosine phosphatase superfamily"/>
    <property type="match status" value="1"/>
</dbReference>
<name>A0A4C1U3B6_EUMVA</name>
<dbReference type="PROSITE" id="PS50056">
    <property type="entry name" value="TYR_PHOSPHATASE_2"/>
    <property type="match status" value="1"/>
</dbReference>
<sequence length="176" mass="19737">MALDIDRYNGKLYDNGNGTNYLITAAHRHSRLPKSRQYVTSVLARCRIFDEERGLMKGGIGIGASTKKGCLEIHITHSLSVWTKPRAAVGVHCRQGRARSGVMLAAYMVRFHQFLPDQAIALIRDLRTGSCEYPEHEEAVVLYHKHLTKDNPGSYGVTPETINEVAETARAFNKRK</sequence>
<evidence type="ECO:0000259" key="1">
    <source>
        <dbReference type="PROSITE" id="PS50056"/>
    </source>
</evidence>
<dbReference type="Proteomes" id="UP000299102">
    <property type="component" value="Unassembled WGS sequence"/>
</dbReference>
<dbReference type="OrthoDB" id="19045at2759"/>
<evidence type="ECO:0000313" key="3">
    <source>
        <dbReference type="Proteomes" id="UP000299102"/>
    </source>
</evidence>
<dbReference type="STRING" id="151549.A0A4C1U3B6"/>
<gene>
    <name evidence="2" type="primary">Dusp23</name>
    <name evidence="2" type="ORF">EVAR_80702_1</name>
</gene>
<proteinExistence type="predicted"/>
<dbReference type="InterPro" id="IPR016130">
    <property type="entry name" value="Tyr_Pase_AS"/>
</dbReference>